<dbReference type="EMBL" id="JAVDQI010000001">
    <property type="protein sequence ID" value="MDR6221783.1"/>
    <property type="molecule type" value="Genomic_DNA"/>
</dbReference>
<organism evidence="1 2">
    <name type="scientific">Methanococcoides alaskense</name>
    <dbReference type="NCBI Taxonomy" id="325778"/>
    <lineage>
        <taxon>Archaea</taxon>
        <taxon>Methanobacteriati</taxon>
        <taxon>Methanobacteriota</taxon>
        <taxon>Stenosarchaea group</taxon>
        <taxon>Methanomicrobia</taxon>
        <taxon>Methanosarcinales</taxon>
        <taxon>Methanosarcinaceae</taxon>
        <taxon>Methanococcoides</taxon>
    </lineage>
</organism>
<dbReference type="Proteomes" id="UP001185015">
    <property type="component" value="Unassembled WGS sequence"/>
</dbReference>
<reference evidence="1 2" key="1">
    <citation type="submission" date="2023-07" db="EMBL/GenBank/DDBJ databases">
        <title>Genomic Encyclopedia of Type Strains, Phase IV (KMG-IV): sequencing the most valuable type-strain genomes for metagenomic binning, comparative biology and taxonomic classification.</title>
        <authorList>
            <person name="Goeker M."/>
        </authorList>
    </citation>
    <scope>NUCLEOTIDE SEQUENCE [LARGE SCALE GENOMIC DNA]</scope>
    <source>
        <strain evidence="1 2">DSM 17273</strain>
    </source>
</reference>
<gene>
    <name evidence="1" type="ORF">J2750_000215</name>
</gene>
<dbReference type="InterPro" id="IPR036390">
    <property type="entry name" value="WH_DNA-bd_sf"/>
</dbReference>
<dbReference type="RefSeq" id="WP_270096393.1">
    <property type="nucleotide sequence ID" value="NZ_JAQFFK010000003.1"/>
</dbReference>
<dbReference type="InterPro" id="IPR036388">
    <property type="entry name" value="WH-like_DNA-bd_sf"/>
</dbReference>
<evidence type="ECO:0000313" key="1">
    <source>
        <dbReference type="EMBL" id="MDR6221783.1"/>
    </source>
</evidence>
<dbReference type="AlphaFoldDB" id="A0AA90ZBA9"/>
<name>A0AA90ZBA9_9EURY</name>
<accession>A0AA90ZBA9</accession>
<comment type="caution">
    <text evidence="1">The sequence shown here is derived from an EMBL/GenBank/DDBJ whole genome shotgun (WGS) entry which is preliminary data.</text>
</comment>
<dbReference type="SUPFAM" id="SSF46785">
    <property type="entry name" value="Winged helix' DNA-binding domain"/>
    <property type="match status" value="1"/>
</dbReference>
<proteinExistence type="predicted"/>
<evidence type="ECO:0000313" key="2">
    <source>
        <dbReference type="Proteomes" id="UP001185015"/>
    </source>
</evidence>
<keyword evidence="2" id="KW-1185">Reference proteome</keyword>
<protein>
    <submittedName>
        <fullName evidence="1">ArsR family transcriptional regulator</fullName>
    </submittedName>
</protein>
<dbReference type="Gene3D" id="1.10.10.10">
    <property type="entry name" value="Winged helix-like DNA-binding domain superfamily/Winged helix DNA-binding domain"/>
    <property type="match status" value="1"/>
</dbReference>
<sequence length="186" mass="21633">MFVKFKAREDNPFRALKVLAYIGLQSEGCADFQDILDNLDISKSTLWRYISSLRTQGLIDINRSDHTCVFFKKRSVWEQLRDPLLSIVTALDIGLKKIDGEYFIDSGMIHRYRDRAKNLKPIKKKQSRTPTFEKVVVETIREAEKLNKEFKELGINKRASVLSTHNTMRYSRLVGWALAMEFVISI</sequence>